<reference evidence="3" key="2">
    <citation type="submission" date="2025-08" db="UniProtKB">
        <authorList>
            <consortium name="Ensembl"/>
        </authorList>
    </citation>
    <scope>IDENTIFICATION</scope>
</reference>
<dbReference type="Ensembl" id="ENSLACT00000018541.1">
    <property type="protein sequence ID" value="ENSLACP00000018408.1"/>
    <property type="gene ID" value="ENSLACG00000016214.1"/>
</dbReference>
<keyword evidence="2" id="KW-0677">Repeat</keyword>
<dbReference type="FunCoup" id="H3B937">
    <property type="interactions" value="119"/>
</dbReference>
<evidence type="ECO:0000256" key="2">
    <source>
        <dbReference type="ARBA" id="ARBA00022737"/>
    </source>
</evidence>
<dbReference type="InterPro" id="IPR050216">
    <property type="entry name" value="LRR_domain-containing"/>
</dbReference>
<dbReference type="EMBL" id="AFYH01033825">
    <property type="status" value="NOT_ANNOTATED_CDS"/>
    <property type="molecule type" value="Genomic_DNA"/>
</dbReference>
<dbReference type="Pfam" id="PF00560">
    <property type="entry name" value="LRR_1"/>
    <property type="match status" value="1"/>
</dbReference>
<dbReference type="EMBL" id="AFYH01033827">
    <property type="status" value="NOT_ANNOTATED_CDS"/>
    <property type="molecule type" value="Genomic_DNA"/>
</dbReference>
<sequence>MLKIMGEAVAHVARKANETVENGKDCLDLADCKLMNFPVGIYKVLRNVTEKIYVITLANNQMKSITSKFITTFSQLRELNLEGNYLCQLPEEVQTLVYLTSINLARNKFTEFPKPLIGVKALETINLEQNEITEVPVEKLVSMSSLKCLNLKSNPLDKEKLAASQPMIKFELLTTVEEAETLDQA</sequence>
<organism evidence="3 4">
    <name type="scientific">Latimeria chalumnae</name>
    <name type="common">Coelacanth</name>
    <dbReference type="NCBI Taxonomy" id="7897"/>
    <lineage>
        <taxon>Eukaryota</taxon>
        <taxon>Metazoa</taxon>
        <taxon>Chordata</taxon>
        <taxon>Craniata</taxon>
        <taxon>Vertebrata</taxon>
        <taxon>Euteleostomi</taxon>
        <taxon>Coelacanthiformes</taxon>
        <taxon>Coelacanthidae</taxon>
        <taxon>Latimeria</taxon>
    </lineage>
</organism>
<dbReference type="InterPro" id="IPR001611">
    <property type="entry name" value="Leu-rich_rpt"/>
</dbReference>
<dbReference type="OMA" id="MADAVYM"/>
<dbReference type="Bgee" id="ENSLACG00000016214">
    <property type="expression patterns" value="Expressed in muscle tissue and 6 other cell types or tissues"/>
</dbReference>
<gene>
    <name evidence="3" type="primary">LRRC20</name>
</gene>
<dbReference type="CTD" id="55222"/>
<dbReference type="Gene3D" id="3.80.10.10">
    <property type="entry name" value="Ribonuclease Inhibitor"/>
    <property type="match status" value="1"/>
</dbReference>
<name>H3B937_LATCH</name>
<dbReference type="eggNOG" id="KOG4579">
    <property type="taxonomic scope" value="Eukaryota"/>
</dbReference>
<keyword evidence="1" id="KW-0433">Leucine-rich repeat</keyword>
<dbReference type="EMBL" id="AFYH01033826">
    <property type="status" value="NOT_ANNOTATED_CDS"/>
    <property type="molecule type" value="Genomic_DNA"/>
</dbReference>
<keyword evidence="4" id="KW-1185">Reference proteome</keyword>
<dbReference type="EMBL" id="AFYH01033819">
    <property type="status" value="NOT_ANNOTATED_CDS"/>
    <property type="molecule type" value="Genomic_DNA"/>
</dbReference>
<dbReference type="EMBL" id="AFYH01033823">
    <property type="status" value="NOT_ANNOTATED_CDS"/>
    <property type="molecule type" value="Genomic_DNA"/>
</dbReference>
<dbReference type="GeneTree" id="ENSGT00730000111199"/>
<dbReference type="STRING" id="7897.ENSLACP00000018408"/>
<evidence type="ECO:0000313" key="3">
    <source>
        <dbReference type="Ensembl" id="ENSLACP00000018408.1"/>
    </source>
</evidence>
<reference evidence="4" key="1">
    <citation type="submission" date="2011-08" db="EMBL/GenBank/DDBJ databases">
        <title>The draft genome of Latimeria chalumnae.</title>
        <authorList>
            <person name="Di Palma F."/>
            <person name="Alfoldi J."/>
            <person name="Johnson J."/>
            <person name="Berlin A."/>
            <person name="Gnerre S."/>
            <person name="Jaffe D."/>
            <person name="MacCallum I."/>
            <person name="Young S."/>
            <person name="Walker B.J."/>
            <person name="Lander E."/>
            <person name="Lindblad-Toh K."/>
        </authorList>
    </citation>
    <scope>NUCLEOTIDE SEQUENCE [LARGE SCALE GENOMIC DNA]</scope>
    <source>
        <strain evidence="4">Wild caught</strain>
    </source>
</reference>
<dbReference type="EMBL" id="AFYH01033821">
    <property type="status" value="NOT_ANNOTATED_CDS"/>
    <property type="molecule type" value="Genomic_DNA"/>
</dbReference>
<accession>H3B937</accession>
<protein>
    <submittedName>
        <fullName evidence="3">Leucine rich repeat containing 20</fullName>
    </submittedName>
</protein>
<dbReference type="EMBL" id="AFYH01033828">
    <property type="status" value="NOT_ANNOTATED_CDS"/>
    <property type="molecule type" value="Genomic_DNA"/>
</dbReference>
<dbReference type="PANTHER" id="PTHR48051:SF1">
    <property type="entry name" value="RAS SUPPRESSOR PROTEIN 1"/>
    <property type="match status" value="1"/>
</dbReference>
<dbReference type="InterPro" id="IPR032675">
    <property type="entry name" value="LRR_dom_sf"/>
</dbReference>
<dbReference type="PANTHER" id="PTHR48051">
    <property type="match status" value="1"/>
</dbReference>
<evidence type="ECO:0000256" key="1">
    <source>
        <dbReference type="ARBA" id="ARBA00022614"/>
    </source>
</evidence>
<dbReference type="InParanoid" id="H3B937"/>
<dbReference type="EMBL" id="AFYH01033822">
    <property type="status" value="NOT_ANNOTATED_CDS"/>
    <property type="molecule type" value="Genomic_DNA"/>
</dbReference>
<dbReference type="Proteomes" id="UP000008672">
    <property type="component" value="Unassembled WGS sequence"/>
</dbReference>
<dbReference type="EMBL" id="AFYH01033820">
    <property type="status" value="NOT_ANNOTATED_CDS"/>
    <property type="molecule type" value="Genomic_DNA"/>
</dbReference>
<reference evidence="3" key="3">
    <citation type="submission" date="2025-09" db="UniProtKB">
        <authorList>
            <consortium name="Ensembl"/>
        </authorList>
    </citation>
    <scope>IDENTIFICATION</scope>
</reference>
<dbReference type="Pfam" id="PF13855">
    <property type="entry name" value="LRR_8"/>
    <property type="match status" value="1"/>
</dbReference>
<dbReference type="EMBL" id="AFYH01033824">
    <property type="status" value="NOT_ANNOTATED_CDS"/>
    <property type="molecule type" value="Genomic_DNA"/>
</dbReference>
<dbReference type="GO" id="GO:0005737">
    <property type="term" value="C:cytoplasm"/>
    <property type="evidence" value="ECO:0007669"/>
    <property type="project" value="TreeGrafter"/>
</dbReference>
<proteinExistence type="predicted"/>
<dbReference type="OrthoDB" id="1060944at2759"/>
<dbReference type="SUPFAM" id="SSF52075">
    <property type="entry name" value="Outer arm dynein light chain 1"/>
    <property type="match status" value="1"/>
</dbReference>
<evidence type="ECO:0000313" key="4">
    <source>
        <dbReference type="Proteomes" id="UP000008672"/>
    </source>
</evidence>
<dbReference type="AlphaFoldDB" id="H3B937"/>
<dbReference type="HOGENOM" id="CLU_070683_2_0_1"/>
<dbReference type="RefSeq" id="XP_005991413.1">
    <property type="nucleotide sequence ID" value="XM_005991351.3"/>
</dbReference>
<dbReference type="GeneID" id="102364343"/>